<sequence>MHSTVPTSDRRLTMQQLLHQVCYPGPGTICWSLILCASNLGRLVRPLFLLILLTVPSRLGRRRSRCPRQHRLNNDVSSPSCVSWRGKR</sequence>
<reference evidence="3 4" key="1">
    <citation type="submission" date="2016-09" db="EMBL/GenBank/DDBJ databases">
        <authorList>
            <person name="Capua I."/>
            <person name="De Benedictis P."/>
            <person name="Joannis T."/>
            <person name="Lombin L.H."/>
            <person name="Cattoli G."/>
        </authorList>
    </citation>
    <scope>NUCLEOTIDE SEQUENCE [LARGE SCALE GENOMIC DNA]</scope>
    <source>
        <strain evidence="3 4">IMI 309357</strain>
    </source>
</reference>
<keyword evidence="2" id="KW-0812">Transmembrane</keyword>
<evidence type="ECO:0000256" key="1">
    <source>
        <dbReference type="SAM" id="MobiDB-lite"/>
    </source>
</evidence>
<dbReference type="GeneID" id="34553512"/>
<evidence type="ECO:0000256" key="2">
    <source>
        <dbReference type="SAM" id="Phobius"/>
    </source>
</evidence>
<comment type="caution">
    <text evidence="3">The sequence shown here is derived from an EMBL/GenBank/DDBJ whole genome shotgun (WGS) entry which is preliminary data.</text>
</comment>
<dbReference type="AlphaFoldDB" id="A0A1G4BSS4"/>
<evidence type="ECO:0000313" key="3">
    <source>
        <dbReference type="EMBL" id="OHF04492.1"/>
    </source>
</evidence>
<accession>A0A1G4BSS4</accession>
<feature type="region of interest" description="Disordered" evidence="1">
    <location>
        <begin position="69"/>
        <end position="88"/>
    </location>
</feature>
<keyword evidence="4" id="KW-1185">Reference proteome</keyword>
<organism evidence="3 4">
    <name type="scientific">Colletotrichum orchidophilum</name>
    <dbReference type="NCBI Taxonomy" id="1209926"/>
    <lineage>
        <taxon>Eukaryota</taxon>
        <taxon>Fungi</taxon>
        <taxon>Dikarya</taxon>
        <taxon>Ascomycota</taxon>
        <taxon>Pezizomycotina</taxon>
        <taxon>Sordariomycetes</taxon>
        <taxon>Hypocreomycetidae</taxon>
        <taxon>Glomerellales</taxon>
        <taxon>Glomerellaceae</taxon>
        <taxon>Colletotrichum</taxon>
    </lineage>
</organism>
<gene>
    <name evidence="3" type="ORF">CORC01_00344</name>
</gene>
<proteinExistence type="predicted"/>
<keyword evidence="2" id="KW-1133">Transmembrane helix</keyword>
<dbReference type="EMBL" id="MJBS01000002">
    <property type="protein sequence ID" value="OHF04492.1"/>
    <property type="molecule type" value="Genomic_DNA"/>
</dbReference>
<name>A0A1G4BSS4_9PEZI</name>
<keyword evidence="2" id="KW-0472">Membrane</keyword>
<dbReference type="Proteomes" id="UP000176998">
    <property type="component" value="Unassembled WGS sequence"/>
</dbReference>
<evidence type="ECO:0000313" key="4">
    <source>
        <dbReference type="Proteomes" id="UP000176998"/>
    </source>
</evidence>
<dbReference type="RefSeq" id="XP_022481627.1">
    <property type="nucleotide sequence ID" value="XM_022612002.1"/>
</dbReference>
<feature type="transmembrane region" description="Helical" evidence="2">
    <location>
        <begin position="31"/>
        <end position="55"/>
    </location>
</feature>
<protein>
    <submittedName>
        <fullName evidence="3">Uncharacterized protein</fullName>
    </submittedName>
</protein>